<evidence type="ECO:0000313" key="1">
    <source>
        <dbReference type="Proteomes" id="UP000887540"/>
    </source>
</evidence>
<proteinExistence type="predicted"/>
<dbReference type="AlphaFoldDB" id="A0A914CMI8"/>
<evidence type="ECO:0000313" key="2">
    <source>
        <dbReference type="WBParaSite" id="ACRNAN_scaffold11949.g11185.t1"/>
    </source>
</evidence>
<sequence>MVWAAISRRGKTPLVFVEEGVKIDRHVYMDMLRWHMLDWANGLFEDEERCFQQDEAPSHKAEEVQRFLEKNCPDFIKVDISPKRQIGEWPPNSPDLNPLDYAIWSILEEKACAKPHPTVESLKRALIKAWDEITIEMLEKIVDNFPKRLEACVEAKGGHFE</sequence>
<organism evidence="1 2">
    <name type="scientific">Acrobeloides nanus</name>
    <dbReference type="NCBI Taxonomy" id="290746"/>
    <lineage>
        <taxon>Eukaryota</taxon>
        <taxon>Metazoa</taxon>
        <taxon>Ecdysozoa</taxon>
        <taxon>Nematoda</taxon>
        <taxon>Chromadorea</taxon>
        <taxon>Rhabditida</taxon>
        <taxon>Tylenchina</taxon>
        <taxon>Cephalobomorpha</taxon>
        <taxon>Cephaloboidea</taxon>
        <taxon>Cephalobidae</taxon>
        <taxon>Acrobeloides</taxon>
    </lineage>
</organism>
<keyword evidence="1" id="KW-1185">Reference proteome</keyword>
<dbReference type="GO" id="GO:0003676">
    <property type="term" value="F:nucleic acid binding"/>
    <property type="evidence" value="ECO:0007669"/>
    <property type="project" value="InterPro"/>
</dbReference>
<protein>
    <submittedName>
        <fullName evidence="2">Transposase</fullName>
    </submittedName>
</protein>
<dbReference type="Proteomes" id="UP000887540">
    <property type="component" value="Unplaced"/>
</dbReference>
<dbReference type="PANTHER" id="PTHR47326:SF1">
    <property type="entry name" value="HTH PSQ-TYPE DOMAIN-CONTAINING PROTEIN"/>
    <property type="match status" value="1"/>
</dbReference>
<dbReference type="PANTHER" id="PTHR47326">
    <property type="entry name" value="TRANSPOSABLE ELEMENT TC3 TRANSPOSASE-LIKE PROTEIN"/>
    <property type="match status" value="1"/>
</dbReference>
<dbReference type="Gene3D" id="3.30.420.10">
    <property type="entry name" value="Ribonuclease H-like superfamily/Ribonuclease H"/>
    <property type="match status" value="1"/>
</dbReference>
<dbReference type="InterPro" id="IPR036397">
    <property type="entry name" value="RNaseH_sf"/>
</dbReference>
<accession>A0A914CMI8</accession>
<name>A0A914CMI8_9BILA</name>
<reference evidence="2" key="1">
    <citation type="submission" date="2022-11" db="UniProtKB">
        <authorList>
            <consortium name="WormBaseParasite"/>
        </authorList>
    </citation>
    <scope>IDENTIFICATION</scope>
</reference>
<dbReference type="WBParaSite" id="ACRNAN_scaffold11949.g11185.t1">
    <property type="protein sequence ID" value="ACRNAN_scaffold11949.g11185.t1"/>
    <property type="gene ID" value="ACRNAN_scaffold11949.g11185"/>
</dbReference>